<dbReference type="InterPro" id="IPR000659">
    <property type="entry name" value="Pyridox_Oxase"/>
</dbReference>
<dbReference type="InterPro" id="IPR019576">
    <property type="entry name" value="Pyridoxamine_oxidase_dimer_C"/>
</dbReference>
<organism evidence="7">
    <name type="scientific">marine metagenome</name>
    <dbReference type="NCBI Taxonomy" id="408172"/>
    <lineage>
        <taxon>unclassified sequences</taxon>
        <taxon>metagenomes</taxon>
        <taxon>ecological metagenomes</taxon>
    </lineage>
</organism>
<dbReference type="NCBIfam" id="NF004231">
    <property type="entry name" value="PRK05679.1"/>
    <property type="match status" value="1"/>
</dbReference>
<sequence length="201" mass="23841">MTEKIKLINAKEDPIILFSEWFEEAKQKEINDPNAMNLSTISESLMPSSRIVLLKSFDKNGFVFYTNVESKKGNSINLNPQVSLNFHWKSLLRQIRIEGIAKLVTNKEADEYFYSRPEGSKIGAWASDQSSELKTREELINKIKKYTEKYKEKIIPRPLYWTGFRVEPLLIEFWQDMPFRLHDRVEYKKNNNSWLIKRLYP</sequence>
<dbReference type="InterPro" id="IPR012349">
    <property type="entry name" value="Split_barrel_FMN-bd"/>
</dbReference>
<dbReference type="InterPro" id="IPR019740">
    <property type="entry name" value="Pyridox_Oxase_CS"/>
</dbReference>
<dbReference type="Pfam" id="PF01243">
    <property type="entry name" value="PNPOx_N"/>
    <property type="match status" value="1"/>
</dbReference>
<comment type="cofactor">
    <cofactor evidence="1">
        <name>FMN</name>
        <dbReference type="ChEBI" id="CHEBI:58210"/>
    </cofactor>
</comment>
<protein>
    <recommendedName>
        <fullName evidence="8">Pyridoxamine 5'-phosphate oxidase putative domain-containing protein</fullName>
    </recommendedName>
</protein>
<feature type="domain" description="Pyridoxine 5'-phosphate oxidase dimerisation C-terminal" evidence="6">
    <location>
        <begin position="161"/>
        <end position="201"/>
    </location>
</feature>
<name>A0A381YPI8_9ZZZZ</name>
<dbReference type="PIRSF" id="PIRSF000190">
    <property type="entry name" value="Pyd_amn-ph_oxd"/>
    <property type="match status" value="1"/>
</dbReference>
<keyword evidence="4" id="KW-0560">Oxidoreductase</keyword>
<evidence type="ECO:0000256" key="3">
    <source>
        <dbReference type="ARBA" id="ARBA00022643"/>
    </source>
</evidence>
<dbReference type="HAMAP" id="MF_01629">
    <property type="entry name" value="PdxH"/>
    <property type="match status" value="1"/>
</dbReference>
<dbReference type="GO" id="GO:0010181">
    <property type="term" value="F:FMN binding"/>
    <property type="evidence" value="ECO:0007669"/>
    <property type="project" value="InterPro"/>
</dbReference>
<keyword evidence="2" id="KW-0285">Flavoprotein</keyword>
<gene>
    <name evidence="7" type="ORF">METZ01_LOCUS131297</name>
</gene>
<dbReference type="EMBL" id="UINC01018635">
    <property type="protein sequence ID" value="SVA78443.1"/>
    <property type="molecule type" value="Genomic_DNA"/>
</dbReference>
<evidence type="ECO:0000256" key="2">
    <source>
        <dbReference type="ARBA" id="ARBA00022630"/>
    </source>
</evidence>
<dbReference type="InterPro" id="IPR011576">
    <property type="entry name" value="Pyridox_Oxase_N"/>
</dbReference>
<evidence type="ECO:0000256" key="1">
    <source>
        <dbReference type="ARBA" id="ARBA00001917"/>
    </source>
</evidence>
<feature type="domain" description="Pyridoxamine 5'-phosphate oxidase N-terminal" evidence="5">
    <location>
        <begin position="23"/>
        <end position="145"/>
    </location>
</feature>
<dbReference type="PANTHER" id="PTHR10851">
    <property type="entry name" value="PYRIDOXINE-5-PHOSPHATE OXIDASE"/>
    <property type="match status" value="1"/>
</dbReference>
<reference evidence="7" key="1">
    <citation type="submission" date="2018-05" db="EMBL/GenBank/DDBJ databases">
        <authorList>
            <person name="Lanie J.A."/>
            <person name="Ng W.-L."/>
            <person name="Kazmierczak K.M."/>
            <person name="Andrzejewski T.M."/>
            <person name="Davidsen T.M."/>
            <person name="Wayne K.J."/>
            <person name="Tettelin H."/>
            <person name="Glass J.I."/>
            <person name="Rusch D."/>
            <person name="Podicherti R."/>
            <person name="Tsui H.-C.T."/>
            <person name="Winkler M.E."/>
        </authorList>
    </citation>
    <scope>NUCLEOTIDE SEQUENCE</scope>
</reference>
<evidence type="ECO:0000259" key="6">
    <source>
        <dbReference type="Pfam" id="PF10590"/>
    </source>
</evidence>
<accession>A0A381YPI8</accession>
<dbReference type="PANTHER" id="PTHR10851:SF0">
    <property type="entry name" value="PYRIDOXINE-5'-PHOSPHATE OXIDASE"/>
    <property type="match status" value="1"/>
</dbReference>
<evidence type="ECO:0000256" key="4">
    <source>
        <dbReference type="ARBA" id="ARBA00023002"/>
    </source>
</evidence>
<dbReference type="NCBIfam" id="TIGR00558">
    <property type="entry name" value="pdxH"/>
    <property type="match status" value="1"/>
</dbReference>
<dbReference type="GO" id="GO:0008615">
    <property type="term" value="P:pyridoxine biosynthetic process"/>
    <property type="evidence" value="ECO:0007669"/>
    <property type="project" value="InterPro"/>
</dbReference>
<dbReference type="PROSITE" id="PS01064">
    <property type="entry name" value="PYRIDOX_OXIDASE"/>
    <property type="match status" value="1"/>
</dbReference>
<evidence type="ECO:0000259" key="5">
    <source>
        <dbReference type="Pfam" id="PF01243"/>
    </source>
</evidence>
<proteinExistence type="inferred from homology"/>
<evidence type="ECO:0008006" key="8">
    <source>
        <dbReference type="Google" id="ProtNLM"/>
    </source>
</evidence>
<dbReference type="GO" id="GO:0004733">
    <property type="term" value="F:pyridoxamine phosphate oxidase activity"/>
    <property type="evidence" value="ECO:0007669"/>
    <property type="project" value="InterPro"/>
</dbReference>
<keyword evidence="3" id="KW-0288">FMN</keyword>
<evidence type="ECO:0000313" key="7">
    <source>
        <dbReference type="EMBL" id="SVA78443.1"/>
    </source>
</evidence>
<dbReference type="Gene3D" id="2.30.110.10">
    <property type="entry name" value="Electron Transport, Fmn-binding Protein, Chain A"/>
    <property type="match status" value="1"/>
</dbReference>
<dbReference type="Pfam" id="PF10590">
    <property type="entry name" value="PNP_phzG_C"/>
    <property type="match status" value="1"/>
</dbReference>
<dbReference type="AlphaFoldDB" id="A0A381YPI8"/>
<dbReference type="SUPFAM" id="SSF50475">
    <property type="entry name" value="FMN-binding split barrel"/>
    <property type="match status" value="1"/>
</dbReference>